<keyword evidence="4 14" id="KW-0436">Ligase</keyword>
<dbReference type="Gene3D" id="3.30.470.30">
    <property type="entry name" value="DNA ligase/mRNA capping enzyme"/>
    <property type="match status" value="1"/>
</dbReference>
<dbReference type="AlphaFoldDB" id="A0A0F0CJX4"/>
<comment type="caution">
    <text evidence="14">Lacks conserved residue(s) required for the propagation of feature annotation.</text>
</comment>
<dbReference type="Pfam" id="PF00533">
    <property type="entry name" value="BRCT"/>
    <property type="match status" value="1"/>
</dbReference>
<dbReference type="SUPFAM" id="SSF56091">
    <property type="entry name" value="DNA ligase/mRNA capping enzyme, catalytic domain"/>
    <property type="match status" value="1"/>
</dbReference>
<comment type="catalytic activity">
    <reaction evidence="12 14 15">
        <text>NAD(+) + (deoxyribonucleotide)n-3'-hydroxyl + 5'-phospho-(deoxyribonucleotide)m = (deoxyribonucleotide)n+m + AMP + beta-nicotinamide D-nucleotide.</text>
        <dbReference type="EC" id="6.5.1.2"/>
    </reaction>
</comment>
<evidence type="ECO:0000256" key="7">
    <source>
        <dbReference type="ARBA" id="ARBA00022763"/>
    </source>
</evidence>
<dbReference type="CDD" id="cd00114">
    <property type="entry name" value="LIGANc"/>
    <property type="match status" value="1"/>
</dbReference>
<organism evidence="17 18">
    <name type="scientific">Candidatus Omnitrophus magneticus</name>
    <dbReference type="NCBI Taxonomy" id="1609969"/>
    <lineage>
        <taxon>Bacteria</taxon>
        <taxon>Pseudomonadati</taxon>
        <taxon>Candidatus Omnitrophota</taxon>
        <taxon>Candidatus Omnitrophus</taxon>
    </lineage>
</organism>
<dbReference type="InterPro" id="IPR013839">
    <property type="entry name" value="DNAligase_adenylation"/>
</dbReference>
<dbReference type="GO" id="GO:0003911">
    <property type="term" value="F:DNA ligase (NAD+) activity"/>
    <property type="evidence" value="ECO:0007669"/>
    <property type="project" value="UniProtKB-UniRule"/>
</dbReference>
<dbReference type="FunFam" id="2.40.50.140:FF:000012">
    <property type="entry name" value="DNA ligase"/>
    <property type="match status" value="1"/>
</dbReference>
<comment type="similarity">
    <text evidence="13 14">Belongs to the NAD-dependent DNA ligase family. LigA subfamily.</text>
</comment>
<dbReference type="Pfam" id="PF22745">
    <property type="entry name" value="Nlig-Ia"/>
    <property type="match status" value="1"/>
</dbReference>
<feature type="binding site" evidence="14">
    <location>
        <position position="163"/>
    </location>
    <ligand>
        <name>NAD(+)</name>
        <dbReference type="ChEBI" id="CHEBI:57540"/>
    </ligand>
</feature>
<dbReference type="HAMAP" id="MF_01588">
    <property type="entry name" value="DNA_ligase_A"/>
    <property type="match status" value="1"/>
</dbReference>
<evidence type="ECO:0000256" key="5">
    <source>
        <dbReference type="ARBA" id="ARBA00022705"/>
    </source>
</evidence>
<evidence type="ECO:0000256" key="1">
    <source>
        <dbReference type="ARBA" id="ARBA00004067"/>
    </source>
</evidence>
<evidence type="ECO:0000313" key="17">
    <source>
        <dbReference type="EMBL" id="KJJ83628.1"/>
    </source>
</evidence>
<evidence type="ECO:0000256" key="13">
    <source>
        <dbReference type="ARBA" id="ARBA00060881"/>
    </source>
</evidence>
<dbReference type="GO" id="GO:0006260">
    <property type="term" value="P:DNA replication"/>
    <property type="evidence" value="ECO:0007669"/>
    <property type="project" value="UniProtKB-KW"/>
</dbReference>
<dbReference type="PANTHER" id="PTHR23389:SF9">
    <property type="entry name" value="DNA LIGASE"/>
    <property type="match status" value="1"/>
</dbReference>
<dbReference type="EC" id="6.5.1.2" evidence="2 14"/>
<dbReference type="EMBL" id="JYNY01000516">
    <property type="protein sequence ID" value="KJJ83628.1"/>
    <property type="molecule type" value="Genomic_DNA"/>
</dbReference>
<dbReference type="NCBIfam" id="NF005932">
    <property type="entry name" value="PRK07956.1"/>
    <property type="match status" value="1"/>
</dbReference>
<dbReference type="PANTHER" id="PTHR23389">
    <property type="entry name" value="CHROMOSOME TRANSMISSION FIDELITY FACTOR 18"/>
    <property type="match status" value="1"/>
</dbReference>
<keyword evidence="7 14" id="KW-0227">DNA damage</keyword>
<dbReference type="GO" id="GO:0003677">
    <property type="term" value="F:DNA binding"/>
    <property type="evidence" value="ECO:0007669"/>
    <property type="project" value="InterPro"/>
</dbReference>
<dbReference type="SMART" id="SM00278">
    <property type="entry name" value="HhH1"/>
    <property type="match status" value="3"/>
</dbReference>
<feature type="binding site" evidence="14">
    <location>
        <position position="456"/>
    </location>
    <ligand>
        <name>Zn(2+)</name>
        <dbReference type="ChEBI" id="CHEBI:29105"/>
    </ligand>
</feature>
<keyword evidence="10 14" id="KW-0520">NAD</keyword>
<dbReference type="Gene3D" id="2.40.50.140">
    <property type="entry name" value="Nucleic acid-binding proteins"/>
    <property type="match status" value="1"/>
</dbReference>
<dbReference type="Proteomes" id="UP000033428">
    <property type="component" value="Unassembled WGS sequence"/>
</dbReference>
<dbReference type="InterPro" id="IPR004150">
    <property type="entry name" value="NAD_DNA_ligase_OB"/>
</dbReference>
<evidence type="ECO:0000256" key="15">
    <source>
        <dbReference type="RuleBase" id="RU000618"/>
    </source>
</evidence>
<dbReference type="PIRSF" id="PIRSF001604">
    <property type="entry name" value="LigA"/>
    <property type="match status" value="1"/>
</dbReference>
<protein>
    <recommendedName>
        <fullName evidence="3 14">DNA ligase</fullName>
        <ecNumber evidence="2 14">6.5.1.2</ecNumber>
    </recommendedName>
    <alternativeName>
        <fullName evidence="14">Polydeoxyribonucleotide synthase [NAD(+)]</fullName>
    </alternativeName>
</protein>
<evidence type="ECO:0000256" key="12">
    <source>
        <dbReference type="ARBA" id="ARBA00034005"/>
    </source>
</evidence>
<feature type="binding site" evidence="14">
    <location>
        <position position="434"/>
    </location>
    <ligand>
        <name>Zn(2+)</name>
        <dbReference type="ChEBI" id="CHEBI:29105"/>
    </ligand>
</feature>
<evidence type="ECO:0000313" key="18">
    <source>
        <dbReference type="Proteomes" id="UP000033428"/>
    </source>
</evidence>
<proteinExistence type="inferred from homology"/>
<dbReference type="PROSITE" id="PS01056">
    <property type="entry name" value="DNA_LIGASE_N2"/>
    <property type="match status" value="1"/>
</dbReference>
<keyword evidence="9 14" id="KW-0460">Magnesium</keyword>
<feature type="binding site" evidence="14">
    <location>
        <position position="140"/>
    </location>
    <ligand>
        <name>NAD(+)</name>
        <dbReference type="ChEBI" id="CHEBI:57540"/>
    </ligand>
</feature>
<keyword evidence="18" id="KW-1185">Reference proteome</keyword>
<feature type="binding site" evidence="14">
    <location>
        <begin position="36"/>
        <end position="40"/>
    </location>
    <ligand>
        <name>NAD(+)</name>
        <dbReference type="ChEBI" id="CHEBI:57540"/>
    </ligand>
</feature>
<evidence type="ECO:0000259" key="16">
    <source>
        <dbReference type="PROSITE" id="PS50172"/>
    </source>
</evidence>
<dbReference type="InterPro" id="IPR001357">
    <property type="entry name" value="BRCT_dom"/>
</dbReference>
<dbReference type="InterPro" id="IPR003583">
    <property type="entry name" value="Hlx-hairpin-Hlx_DNA-bd_motif"/>
</dbReference>
<keyword evidence="14" id="KW-0464">Manganese</keyword>
<evidence type="ECO:0000256" key="9">
    <source>
        <dbReference type="ARBA" id="ARBA00022842"/>
    </source>
</evidence>
<evidence type="ECO:0000256" key="2">
    <source>
        <dbReference type="ARBA" id="ARBA00012722"/>
    </source>
</evidence>
<evidence type="ECO:0000256" key="3">
    <source>
        <dbReference type="ARBA" id="ARBA00013308"/>
    </source>
</evidence>
<dbReference type="SUPFAM" id="SSF50249">
    <property type="entry name" value="Nucleic acid-binding proteins"/>
    <property type="match status" value="1"/>
</dbReference>
<evidence type="ECO:0000256" key="4">
    <source>
        <dbReference type="ARBA" id="ARBA00022598"/>
    </source>
</evidence>
<dbReference type="SMART" id="SM00532">
    <property type="entry name" value="LIGANc"/>
    <property type="match status" value="1"/>
</dbReference>
<accession>A0A0F0CJX4</accession>
<dbReference type="Gene3D" id="1.10.287.610">
    <property type="entry name" value="Helix hairpin bin"/>
    <property type="match status" value="1"/>
</dbReference>
<keyword evidence="5 14" id="KW-0235">DNA replication</keyword>
<dbReference type="SUPFAM" id="SSF52113">
    <property type="entry name" value="BRCT domain"/>
    <property type="match status" value="1"/>
</dbReference>
<dbReference type="Pfam" id="PF01653">
    <property type="entry name" value="DNA_ligase_aden"/>
    <property type="match status" value="1"/>
</dbReference>
<comment type="cofactor">
    <cofactor evidence="14">
        <name>Mg(2+)</name>
        <dbReference type="ChEBI" id="CHEBI:18420"/>
    </cofactor>
    <cofactor evidence="14">
        <name>Mn(2+)</name>
        <dbReference type="ChEBI" id="CHEBI:29035"/>
    </cofactor>
</comment>
<evidence type="ECO:0000256" key="10">
    <source>
        <dbReference type="ARBA" id="ARBA00023027"/>
    </source>
</evidence>
<gene>
    <name evidence="14" type="primary">ligA</name>
    <name evidence="17" type="ORF">OMAG_002487</name>
</gene>
<dbReference type="PATRIC" id="fig|1609969.3.peg.2670"/>
<dbReference type="Pfam" id="PF12826">
    <property type="entry name" value="HHH_2"/>
    <property type="match status" value="1"/>
</dbReference>
<dbReference type="GO" id="GO:0006281">
    <property type="term" value="P:DNA repair"/>
    <property type="evidence" value="ECO:0007669"/>
    <property type="project" value="UniProtKB-KW"/>
</dbReference>
<dbReference type="InterPro" id="IPR013840">
    <property type="entry name" value="DNAligase_N"/>
</dbReference>
<dbReference type="SUPFAM" id="SSF47781">
    <property type="entry name" value="RuvA domain 2-like"/>
    <property type="match status" value="1"/>
</dbReference>
<reference evidence="17 18" key="1">
    <citation type="submission" date="2015-02" db="EMBL/GenBank/DDBJ databases">
        <title>Single-cell genomics of uncultivated deep-branching MTB reveals a conserved set of magnetosome genes.</title>
        <authorList>
            <person name="Kolinko S."/>
            <person name="Richter M."/>
            <person name="Glockner F.O."/>
            <person name="Brachmann A."/>
            <person name="Schuler D."/>
        </authorList>
    </citation>
    <scope>NUCLEOTIDE SEQUENCE [LARGE SCALE GENOMIC DNA]</scope>
    <source>
        <strain evidence="17">SKK-01</strain>
    </source>
</reference>
<dbReference type="InterPro" id="IPR036420">
    <property type="entry name" value="BRCT_dom_sf"/>
</dbReference>
<feature type="binding site" evidence="14">
    <location>
        <position position="437"/>
    </location>
    <ligand>
        <name>Zn(2+)</name>
        <dbReference type="ChEBI" id="CHEBI:29105"/>
    </ligand>
</feature>
<feature type="active site" description="N6-AMP-lysine intermediate" evidence="14">
    <location>
        <position position="142"/>
    </location>
</feature>
<dbReference type="CDD" id="cd17748">
    <property type="entry name" value="BRCT_DNA_ligase_like"/>
    <property type="match status" value="1"/>
</dbReference>
<comment type="function">
    <text evidence="1 14">DNA ligase that catalyzes the formation of phosphodiester linkages between 5'-phosphoryl and 3'-hydroxyl groups in double-stranded DNA using NAD as a coenzyme and as the energy source for the reaction. It is essential for DNA replication and repair of damaged DNA.</text>
</comment>
<keyword evidence="11 14" id="KW-0234">DNA repair</keyword>
<dbReference type="Gene3D" id="1.10.150.20">
    <property type="entry name" value="5' to 3' exonuclease, C-terminal subdomain"/>
    <property type="match status" value="2"/>
</dbReference>
<keyword evidence="8 14" id="KW-0862">Zinc</keyword>
<dbReference type="InterPro" id="IPR018239">
    <property type="entry name" value="DNA_ligase_AS"/>
</dbReference>
<name>A0A0F0CJX4_9BACT</name>
<dbReference type="GO" id="GO:0046872">
    <property type="term" value="F:metal ion binding"/>
    <property type="evidence" value="ECO:0007669"/>
    <property type="project" value="UniProtKB-KW"/>
</dbReference>
<dbReference type="GO" id="GO:0005829">
    <property type="term" value="C:cytosol"/>
    <property type="evidence" value="ECO:0007669"/>
    <property type="project" value="TreeGrafter"/>
</dbReference>
<dbReference type="SMART" id="SM00292">
    <property type="entry name" value="BRCT"/>
    <property type="match status" value="1"/>
</dbReference>
<dbReference type="Gene3D" id="6.20.10.30">
    <property type="match status" value="1"/>
</dbReference>
<feature type="binding site" evidence="14">
    <location>
        <position position="200"/>
    </location>
    <ligand>
        <name>NAD(+)</name>
        <dbReference type="ChEBI" id="CHEBI:57540"/>
    </ligand>
</feature>
<feature type="domain" description="BRCT" evidence="16">
    <location>
        <begin position="611"/>
        <end position="689"/>
    </location>
</feature>
<evidence type="ECO:0000256" key="14">
    <source>
        <dbReference type="HAMAP-Rule" id="MF_01588"/>
    </source>
</evidence>
<feature type="binding site" evidence="14">
    <location>
        <position position="450"/>
    </location>
    <ligand>
        <name>Zn(2+)</name>
        <dbReference type="ChEBI" id="CHEBI:29105"/>
    </ligand>
</feature>
<dbReference type="FunFam" id="1.10.150.20:FF:000007">
    <property type="entry name" value="DNA ligase"/>
    <property type="match status" value="1"/>
</dbReference>
<dbReference type="InterPro" id="IPR010994">
    <property type="entry name" value="RuvA_2-like"/>
</dbReference>
<feature type="binding site" evidence="14">
    <location>
        <begin position="109"/>
        <end position="110"/>
    </location>
    <ligand>
        <name>NAD(+)</name>
        <dbReference type="ChEBI" id="CHEBI:57540"/>
    </ligand>
</feature>
<dbReference type="InterPro" id="IPR041663">
    <property type="entry name" value="DisA/LigA_HHH"/>
</dbReference>
<keyword evidence="6 14" id="KW-0479">Metal-binding</keyword>
<evidence type="ECO:0000256" key="8">
    <source>
        <dbReference type="ARBA" id="ARBA00022833"/>
    </source>
</evidence>
<dbReference type="NCBIfam" id="TIGR00575">
    <property type="entry name" value="dnlj"/>
    <property type="match status" value="1"/>
</dbReference>
<dbReference type="PROSITE" id="PS50172">
    <property type="entry name" value="BRCT"/>
    <property type="match status" value="1"/>
</dbReference>
<dbReference type="InterPro" id="IPR012340">
    <property type="entry name" value="NA-bd_OB-fold"/>
</dbReference>
<feature type="binding site" evidence="14">
    <location>
        <position position="340"/>
    </location>
    <ligand>
        <name>NAD(+)</name>
        <dbReference type="ChEBI" id="CHEBI:57540"/>
    </ligand>
</feature>
<dbReference type="InterPro" id="IPR001679">
    <property type="entry name" value="DNA_ligase"/>
</dbReference>
<evidence type="ECO:0000256" key="11">
    <source>
        <dbReference type="ARBA" id="ARBA00023204"/>
    </source>
</evidence>
<comment type="caution">
    <text evidence="17">The sequence shown here is derived from an EMBL/GenBank/DDBJ whole genome shotgun (WGS) entry which is preliminary data.</text>
</comment>
<dbReference type="PROSITE" id="PS01055">
    <property type="entry name" value="DNA_LIGASE_N1"/>
    <property type="match status" value="1"/>
</dbReference>
<dbReference type="Gene3D" id="3.40.50.10190">
    <property type="entry name" value="BRCT domain"/>
    <property type="match status" value="1"/>
</dbReference>
<dbReference type="InterPro" id="IPR033136">
    <property type="entry name" value="DNA_ligase_CS"/>
</dbReference>
<dbReference type="Pfam" id="PF03120">
    <property type="entry name" value="OB_DNA_ligase"/>
    <property type="match status" value="1"/>
</dbReference>
<dbReference type="FunFam" id="1.10.150.20:FF:000006">
    <property type="entry name" value="DNA ligase"/>
    <property type="match status" value="1"/>
</dbReference>
<sequence>MKTNDNNLEKRIKKLQKEIKKHNQLYYTLGKPVISDLEYDKLLKELATLESEYNSKIGVTTLFPDFEKKSLFESLKVFGQTKPSPTRTVGAPINKTQFSKVAHTAPMLSLESITTKEECLKFDADCKKKLGVESLDYMVEPKLDGLSVELVYENGVLTRAVTRGDGLYGEEVTSNIKVIKTVPCNLKGDNPPRLLALRGEIIMHIADFQALNKIQAESGKEVFANPRNAASGSIRQLDSSIIARRKLHVYCYKILTYSEKMPDTDEKIIELIKNFGVPYVPRAKHCAGIMDAINYHIEFEKKRDSLEYEIDGVVINVNRIDYQEKLGTRTNNPHWAIAYKFEPRKEITRVENIVIQVGRTGVMTPVALLKPVEVGGVTVSRATLHNMDEIAKLDIKIGDYVRVQRAGDVIPKVTEVLKERRDGDEQVFHMPLKCPSCFSLLEKEDVFYRCLSGISCPAQLKESIAHYASKGACDIEGLSDKTVEQFYDEGLVSRFSDIYNLKKEGLLRLEGWKDKKADNLLNAIERSKNTTLDRFIFAMGIRNVGKHIANILSEKFLNLERLMSCSIEELMEIKEIGPETAQSIFDFFNKENHKEEIKRLLFSGVSFQNKKTGGKLVGKKIVFTGVLSKMSRKEAEKLVENEGGEAQANVSNDTDFLVIGENPGSKLDDARKKGIKILIEKEFFSQFME</sequence>
<evidence type="ECO:0000256" key="6">
    <source>
        <dbReference type="ARBA" id="ARBA00022723"/>
    </source>
</evidence>